<sequence>MRDEIPNIAKNVSGMRRLPRAILCSLKGYQAAWTHESGFRQYLIIAVLVSPASFYISESLTHWFMLIGCLVFLLFAEIINSAIEAVSDAVFPDYNELIGRAKDLGSAGVFTALLLAIVIWAVSIYEFFTI</sequence>
<feature type="binding site" evidence="22">
    <location>
        <position position="36"/>
    </location>
    <ligand>
        <name>ATP</name>
        <dbReference type="ChEBI" id="CHEBI:30616"/>
    </ligand>
</feature>
<comment type="cofactor">
    <cofactor evidence="23">
        <name>Mg(2+)</name>
        <dbReference type="ChEBI" id="CHEBI:18420"/>
    </cofactor>
    <text evidence="23">Mn(2+), Zn(2+), Cd(2+) and Co(2+) support activity to lesser extents.</text>
</comment>
<reference evidence="25 26" key="1">
    <citation type="journal article" date="2011" name="J. Bacteriol.">
        <title>Complete genome sequence of seawater bacterium Glaciecola nitratireducens FR1064T.</title>
        <authorList>
            <person name="Bian F."/>
            <person name="Qin Q.L."/>
            <person name="Xie B.B."/>
            <person name="Shu Y.L."/>
            <person name="Zhang X.Y."/>
            <person name="Yu Y."/>
            <person name="Chen B."/>
            <person name="Chen X.L."/>
            <person name="Zhou B.C."/>
            <person name="Zhang Y.Z."/>
        </authorList>
    </citation>
    <scope>NUCLEOTIDE SEQUENCE [LARGE SCALE GENOMIC DNA]</scope>
    <source>
        <strain evidence="26">JCM 12485 / KCTC 12276 / FR1064</strain>
    </source>
</reference>
<evidence type="ECO:0000256" key="14">
    <source>
        <dbReference type="ARBA" id="ARBA00022842"/>
    </source>
</evidence>
<feature type="binding site" evidence="23">
    <location>
        <position position="36"/>
    </location>
    <ligand>
        <name>a divalent metal cation</name>
        <dbReference type="ChEBI" id="CHEBI:60240"/>
    </ligand>
</feature>
<dbReference type="eggNOG" id="COG0818">
    <property type="taxonomic scope" value="Bacteria"/>
</dbReference>
<proteinExistence type="inferred from homology"/>
<evidence type="ECO:0000256" key="23">
    <source>
        <dbReference type="PIRSR" id="PIRSR600829-4"/>
    </source>
</evidence>
<dbReference type="EC" id="2.7.1.107" evidence="3 24"/>
<dbReference type="Gene3D" id="1.10.287.3610">
    <property type="match status" value="1"/>
</dbReference>
<feature type="binding site" evidence="22">
    <location>
        <begin position="102"/>
        <end position="103"/>
    </location>
    <ligand>
        <name>ATP</name>
        <dbReference type="ChEBI" id="CHEBI:30616"/>
    </ligand>
</feature>
<evidence type="ECO:0000256" key="2">
    <source>
        <dbReference type="ARBA" id="ARBA00005967"/>
    </source>
</evidence>
<evidence type="ECO:0000256" key="4">
    <source>
        <dbReference type="ARBA" id="ARBA00017575"/>
    </source>
</evidence>
<evidence type="ECO:0000256" key="18">
    <source>
        <dbReference type="ARBA" id="ARBA00023209"/>
    </source>
</evidence>
<dbReference type="STRING" id="1085623.GNIT_2624"/>
<evidence type="ECO:0000256" key="21">
    <source>
        <dbReference type="PIRSR" id="PIRSR600829-2"/>
    </source>
</evidence>
<feature type="transmembrane region" description="Helical" evidence="24">
    <location>
        <begin position="104"/>
        <end position="125"/>
    </location>
</feature>
<evidence type="ECO:0000313" key="25">
    <source>
        <dbReference type="EMBL" id="AEP30721.1"/>
    </source>
</evidence>
<comment type="function">
    <text evidence="24">Catalyzes the ATP-dependent phosphorylation of sn-l,2-diacylglycerol (DAG) to phosphatidic acid. Involved in the recycling of diacylglycerol produced as a by-product during membrane-derived oligosaccharide (MDO) biosynthesis.</text>
</comment>
<dbReference type="GO" id="GO:0004143">
    <property type="term" value="F:ATP-dependent diacylglycerol kinase activity"/>
    <property type="evidence" value="ECO:0007669"/>
    <property type="project" value="UniProtKB-EC"/>
</dbReference>
<evidence type="ECO:0000256" key="16">
    <source>
        <dbReference type="ARBA" id="ARBA00023098"/>
    </source>
</evidence>
<dbReference type="InterPro" id="IPR036945">
    <property type="entry name" value="DAGK_sf"/>
</dbReference>
<keyword evidence="8 24" id="KW-0808">Transferase</keyword>
<dbReference type="EMBL" id="CP003060">
    <property type="protein sequence ID" value="AEP30721.1"/>
    <property type="molecule type" value="Genomic_DNA"/>
</dbReference>
<dbReference type="InterPro" id="IPR033718">
    <property type="entry name" value="DAGK_prok"/>
</dbReference>
<evidence type="ECO:0000256" key="24">
    <source>
        <dbReference type="RuleBase" id="RU363065"/>
    </source>
</evidence>
<evidence type="ECO:0000256" key="1">
    <source>
        <dbReference type="ARBA" id="ARBA00004429"/>
    </source>
</evidence>
<evidence type="ECO:0000256" key="12">
    <source>
        <dbReference type="ARBA" id="ARBA00022777"/>
    </source>
</evidence>
<keyword evidence="16 24" id="KW-0443">Lipid metabolism</keyword>
<keyword evidence="17 24" id="KW-0472">Membrane</keyword>
<evidence type="ECO:0000256" key="5">
    <source>
        <dbReference type="ARBA" id="ARBA00022475"/>
    </source>
</evidence>
<keyword evidence="6" id="KW-0444">Lipid biosynthesis</keyword>
<dbReference type="Proteomes" id="UP000009282">
    <property type="component" value="Chromosome"/>
</dbReference>
<keyword evidence="15 24" id="KW-1133">Transmembrane helix</keyword>
<accession>G4QIA7</accession>
<evidence type="ECO:0000256" key="22">
    <source>
        <dbReference type="PIRSR" id="PIRSR600829-3"/>
    </source>
</evidence>
<keyword evidence="13 22" id="KW-0067">ATP-binding</keyword>
<feature type="binding site" evidence="21">
    <location>
        <position position="17"/>
    </location>
    <ligand>
        <name>substrate</name>
    </ligand>
</feature>
<evidence type="ECO:0000256" key="7">
    <source>
        <dbReference type="ARBA" id="ARBA00022519"/>
    </source>
</evidence>
<comment type="similarity">
    <text evidence="2 24">Belongs to the bacterial diacylglycerol kinase family.</text>
</comment>
<evidence type="ECO:0000256" key="13">
    <source>
        <dbReference type="ARBA" id="ARBA00022840"/>
    </source>
</evidence>
<comment type="catalytic activity">
    <reaction evidence="24">
        <text>a 1,2-diacyl-sn-glycerol + ATP = a 1,2-diacyl-sn-glycero-3-phosphate + ADP + H(+)</text>
        <dbReference type="Rhea" id="RHEA:10272"/>
        <dbReference type="ChEBI" id="CHEBI:15378"/>
        <dbReference type="ChEBI" id="CHEBI:17815"/>
        <dbReference type="ChEBI" id="CHEBI:30616"/>
        <dbReference type="ChEBI" id="CHEBI:58608"/>
        <dbReference type="ChEBI" id="CHEBI:456216"/>
        <dbReference type="EC" id="2.7.1.107"/>
    </reaction>
</comment>
<dbReference type="HOGENOM" id="CLU_112343_3_1_6"/>
<dbReference type="CDD" id="cd14264">
    <property type="entry name" value="DAGK_IM"/>
    <property type="match status" value="1"/>
</dbReference>
<dbReference type="PANTHER" id="PTHR34299">
    <property type="entry name" value="DIACYLGLYCEROL KINASE"/>
    <property type="match status" value="1"/>
</dbReference>
<dbReference type="GO" id="GO:0006654">
    <property type="term" value="P:phosphatidic acid biosynthetic process"/>
    <property type="evidence" value="ECO:0007669"/>
    <property type="project" value="InterPro"/>
</dbReference>
<dbReference type="KEGG" id="gni:GNIT_2624"/>
<dbReference type="GO" id="GO:0046872">
    <property type="term" value="F:metal ion binding"/>
    <property type="evidence" value="ECO:0007669"/>
    <property type="project" value="UniProtKB-KW"/>
</dbReference>
<protein>
    <recommendedName>
        <fullName evidence="4 24">Diacylglycerol kinase</fullName>
        <ecNumber evidence="3 24">2.7.1.107</ecNumber>
    </recommendedName>
</protein>
<feature type="transmembrane region" description="Helical" evidence="24">
    <location>
        <begin position="39"/>
        <end position="57"/>
    </location>
</feature>
<keyword evidence="14 23" id="KW-0460">Magnesium</keyword>
<comment type="subcellular location">
    <subcellularLocation>
        <location evidence="1 24">Cell inner membrane</location>
        <topology evidence="1 24">Multi-pass membrane protein</topology>
    </subcellularLocation>
</comment>
<evidence type="ECO:0000256" key="8">
    <source>
        <dbReference type="ARBA" id="ARBA00022679"/>
    </source>
</evidence>
<feature type="binding site" evidence="23">
    <location>
        <position position="84"/>
    </location>
    <ligand>
        <name>a divalent metal cation</name>
        <dbReference type="ChEBI" id="CHEBI:60240"/>
    </ligand>
</feature>
<keyword evidence="10 23" id="KW-0479">Metal-binding</keyword>
<dbReference type="GO" id="GO:0005886">
    <property type="term" value="C:plasma membrane"/>
    <property type="evidence" value="ECO:0007669"/>
    <property type="project" value="UniProtKB-SubCell"/>
</dbReference>
<evidence type="ECO:0000256" key="17">
    <source>
        <dbReference type="ARBA" id="ARBA00023136"/>
    </source>
</evidence>
<evidence type="ECO:0000256" key="19">
    <source>
        <dbReference type="ARBA" id="ARBA00023264"/>
    </source>
</evidence>
<keyword evidence="19 24" id="KW-1208">Phospholipid metabolism</keyword>
<dbReference type="InterPro" id="IPR000829">
    <property type="entry name" value="DAGK"/>
</dbReference>
<keyword evidence="12 24" id="KW-0418">Kinase</keyword>
<evidence type="ECO:0000256" key="11">
    <source>
        <dbReference type="ARBA" id="ARBA00022741"/>
    </source>
</evidence>
<dbReference type="GO" id="GO:0005524">
    <property type="term" value="F:ATP binding"/>
    <property type="evidence" value="ECO:0007669"/>
    <property type="project" value="UniProtKB-KW"/>
</dbReference>
<organism evidence="25 26">
    <name type="scientific">Glaciecola nitratireducens (strain JCM 12485 / KCTC 12276 / FR1064)</name>
    <dbReference type="NCBI Taxonomy" id="1085623"/>
    <lineage>
        <taxon>Bacteria</taxon>
        <taxon>Pseudomonadati</taxon>
        <taxon>Pseudomonadota</taxon>
        <taxon>Gammaproteobacteria</taxon>
        <taxon>Alteromonadales</taxon>
        <taxon>Alteromonadaceae</taxon>
        <taxon>Brumicola</taxon>
    </lineage>
</organism>
<evidence type="ECO:0000256" key="20">
    <source>
        <dbReference type="PIRSR" id="PIRSR600829-1"/>
    </source>
</evidence>
<keyword evidence="11 22" id="KW-0547">Nucleotide-binding</keyword>
<dbReference type="RefSeq" id="WP_014109594.1">
    <property type="nucleotide sequence ID" value="NC_016041.1"/>
</dbReference>
<keyword evidence="7 24" id="KW-0997">Cell inner membrane</keyword>
<keyword evidence="18" id="KW-0594">Phospholipid biosynthesis</keyword>
<feature type="active site" description="Proton acceptor" evidence="20">
    <location>
        <position position="77"/>
    </location>
</feature>
<feature type="binding site" evidence="22">
    <location>
        <position position="17"/>
    </location>
    <ligand>
        <name>ATP</name>
        <dbReference type="ChEBI" id="CHEBI:30616"/>
    </ligand>
</feature>
<feature type="binding site" evidence="21">
    <location>
        <position position="106"/>
    </location>
    <ligand>
        <name>substrate</name>
    </ligand>
</feature>
<dbReference type="AlphaFoldDB" id="G4QIA7"/>
<keyword evidence="9 24" id="KW-0812">Transmembrane</keyword>
<dbReference type="OrthoDB" id="9796011at2"/>
<dbReference type="PANTHER" id="PTHR34299:SF1">
    <property type="entry name" value="DIACYLGLYCEROL KINASE"/>
    <property type="match status" value="1"/>
</dbReference>
<dbReference type="Pfam" id="PF01219">
    <property type="entry name" value="DAGK_prokar"/>
    <property type="match status" value="1"/>
</dbReference>
<feature type="binding site" evidence="22">
    <location>
        <position position="84"/>
    </location>
    <ligand>
        <name>ATP</name>
        <dbReference type="ChEBI" id="CHEBI:30616"/>
    </ligand>
</feature>
<evidence type="ECO:0000256" key="10">
    <source>
        <dbReference type="ARBA" id="ARBA00022723"/>
    </source>
</evidence>
<feature type="binding site" evidence="21">
    <location>
        <position position="77"/>
    </location>
    <ligand>
        <name>substrate</name>
    </ligand>
</feature>
<evidence type="ECO:0000256" key="6">
    <source>
        <dbReference type="ARBA" id="ARBA00022516"/>
    </source>
</evidence>
<keyword evidence="26" id="KW-1185">Reference proteome</keyword>
<evidence type="ECO:0000256" key="15">
    <source>
        <dbReference type="ARBA" id="ARBA00022989"/>
    </source>
</evidence>
<gene>
    <name evidence="25" type="primary">dgkA</name>
    <name evidence="25" type="ordered locus">GNIT_2624</name>
</gene>
<name>G4QIA7_GLANF</name>
<evidence type="ECO:0000256" key="9">
    <source>
        <dbReference type="ARBA" id="ARBA00022692"/>
    </source>
</evidence>
<evidence type="ECO:0000256" key="3">
    <source>
        <dbReference type="ARBA" id="ARBA00012133"/>
    </source>
</evidence>
<keyword evidence="5" id="KW-1003">Cell membrane</keyword>
<feature type="transmembrane region" description="Helical" evidence="24">
    <location>
        <begin position="63"/>
        <end position="83"/>
    </location>
</feature>
<evidence type="ECO:0000313" key="26">
    <source>
        <dbReference type="Proteomes" id="UP000009282"/>
    </source>
</evidence>